<accession>A0AAW2LUM0</accession>
<evidence type="ECO:0000313" key="1">
    <source>
        <dbReference type="EMBL" id="KAL0322438.1"/>
    </source>
</evidence>
<protein>
    <recommendedName>
        <fullName evidence="2">Reverse transcriptase domain-containing protein</fullName>
    </recommendedName>
</protein>
<organism evidence="1">
    <name type="scientific">Sesamum angustifolium</name>
    <dbReference type="NCBI Taxonomy" id="2727405"/>
    <lineage>
        <taxon>Eukaryota</taxon>
        <taxon>Viridiplantae</taxon>
        <taxon>Streptophyta</taxon>
        <taxon>Embryophyta</taxon>
        <taxon>Tracheophyta</taxon>
        <taxon>Spermatophyta</taxon>
        <taxon>Magnoliopsida</taxon>
        <taxon>eudicotyledons</taxon>
        <taxon>Gunneridae</taxon>
        <taxon>Pentapetalae</taxon>
        <taxon>asterids</taxon>
        <taxon>lamiids</taxon>
        <taxon>Lamiales</taxon>
        <taxon>Pedaliaceae</taxon>
        <taxon>Sesamum</taxon>
    </lineage>
</organism>
<gene>
    <name evidence="1" type="ORF">Sangu_1863100</name>
</gene>
<reference evidence="1" key="2">
    <citation type="journal article" date="2024" name="Plant">
        <title>Genomic evolution and insights into agronomic trait innovations of Sesamum species.</title>
        <authorList>
            <person name="Miao H."/>
            <person name="Wang L."/>
            <person name="Qu L."/>
            <person name="Liu H."/>
            <person name="Sun Y."/>
            <person name="Le M."/>
            <person name="Wang Q."/>
            <person name="Wei S."/>
            <person name="Zheng Y."/>
            <person name="Lin W."/>
            <person name="Duan Y."/>
            <person name="Cao H."/>
            <person name="Xiong S."/>
            <person name="Wang X."/>
            <person name="Wei L."/>
            <person name="Li C."/>
            <person name="Ma Q."/>
            <person name="Ju M."/>
            <person name="Zhao R."/>
            <person name="Li G."/>
            <person name="Mu C."/>
            <person name="Tian Q."/>
            <person name="Mei H."/>
            <person name="Zhang T."/>
            <person name="Gao T."/>
            <person name="Zhang H."/>
        </authorList>
    </citation>
    <scope>NUCLEOTIDE SEQUENCE</scope>
    <source>
        <strain evidence="1">G01</strain>
    </source>
</reference>
<evidence type="ECO:0008006" key="2">
    <source>
        <dbReference type="Google" id="ProtNLM"/>
    </source>
</evidence>
<comment type="caution">
    <text evidence="1">The sequence shown here is derived from an EMBL/GenBank/DDBJ whole genome shotgun (WGS) entry which is preliminary data.</text>
</comment>
<dbReference type="AlphaFoldDB" id="A0AAW2LUM0"/>
<proteinExistence type="predicted"/>
<dbReference type="PANTHER" id="PTHR33116:SF78">
    <property type="entry name" value="OS12G0587133 PROTEIN"/>
    <property type="match status" value="1"/>
</dbReference>
<name>A0AAW2LUM0_9LAMI</name>
<dbReference type="EMBL" id="JACGWK010000012">
    <property type="protein sequence ID" value="KAL0322438.1"/>
    <property type="molecule type" value="Genomic_DNA"/>
</dbReference>
<sequence length="211" mass="23874">MLLQQLIDQDRDFMFHWKCRELGLFQSCFADDLVLFCEANEQSISLFKRGLEMFASLSGLHVNPKKSHLILSKSAQHNSDRLLRVLGFQEAHLPVLYLGFPLISSRLSLSDCKPLLLKIYSRIRDWGGLQLSFAARVQLIKLVLVSFNIYWAIAFLLPKGVIGKLNNSCGLSYGMGLREMDTGRSHGIKYVSRLRKGVKGSGTSWLLTLLL</sequence>
<dbReference type="PANTHER" id="PTHR33116">
    <property type="entry name" value="REVERSE TRANSCRIPTASE ZINC-BINDING DOMAIN-CONTAINING PROTEIN-RELATED-RELATED"/>
    <property type="match status" value="1"/>
</dbReference>
<reference evidence="1" key="1">
    <citation type="submission" date="2020-06" db="EMBL/GenBank/DDBJ databases">
        <authorList>
            <person name="Li T."/>
            <person name="Hu X."/>
            <person name="Zhang T."/>
            <person name="Song X."/>
            <person name="Zhang H."/>
            <person name="Dai N."/>
            <person name="Sheng W."/>
            <person name="Hou X."/>
            <person name="Wei L."/>
        </authorList>
    </citation>
    <scope>NUCLEOTIDE SEQUENCE</scope>
    <source>
        <strain evidence="1">G01</strain>
        <tissue evidence="1">Leaf</tissue>
    </source>
</reference>